<dbReference type="EMBL" id="BMXN01000041">
    <property type="protein sequence ID" value="GGW41873.1"/>
    <property type="molecule type" value="Genomic_DNA"/>
</dbReference>
<dbReference type="SUPFAM" id="SSF52266">
    <property type="entry name" value="SGNH hydrolase"/>
    <property type="match status" value="1"/>
</dbReference>
<dbReference type="RefSeq" id="WP_189464273.1">
    <property type="nucleotide sequence ID" value="NZ_BMXN01000041.1"/>
</dbReference>
<accession>A0A8H9IBU9</accession>
<dbReference type="InterPro" id="IPR036514">
    <property type="entry name" value="SGNH_hydro_sf"/>
</dbReference>
<dbReference type="CDD" id="cd00229">
    <property type="entry name" value="SGNH_hydrolase"/>
    <property type="match status" value="1"/>
</dbReference>
<reference evidence="2" key="1">
    <citation type="journal article" date="2019" name="Int. J. Syst. Evol. Microbiol.">
        <title>The Global Catalogue of Microorganisms (GCM) 10K type strain sequencing project: providing services to taxonomists for standard genome sequencing and annotation.</title>
        <authorList>
            <consortium name="The Broad Institute Genomics Platform"/>
            <consortium name="The Broad Institute Genome Sequencing Center for Infectious Disease"/>
            <person name="Wu L."/>
            <person name="Ma J."/>
        </authorList>
    </citation>
    <scope>NUCLEOTIDE SEQUENCE [LARGE SCALE GENOMIC DNA]</scope>
    <source>
        <strain evidence="2">KCTC 22154</strain>
    </source>
</reference>
<organism evidence="1 2">
    <name type="scientific">Vreelandella hamiltonii</name>
    <dbReference type="NCBI Taxonomy" id="502829"/>
    <lineage>
        <taxon>Bacteria</taxon>
        <taxon>Pseudomonadati</taxon>
        <taxon>Pseudomonadota</taxon>
        <taxon>Gammaproteobacteria</taxon>
        <taxon>Oceanospirillales</taxon>
        <taxon>Halomonadaceae</taxon>
        <taxon>Vreelandella</taxon>
    </lineage>
</organism>
<proteinExistence type="predicted"/>
<dbReference type="Proteomes" id="UP000623776">
    <property type="component" value="Unassembled WGS sequence"/>
</dbReference>
<protein>
    <submittedName>
        <fullName evidence="1">Uncharacterized protein</fullName>
    </submittedName>
</protein>
<dbReference type="Gene3D" id="3.40.50.1110">
    <property type="entry name" value="SGNH hydrolase"/>
    <property type="match status" value="1"/>
</dbReference>
<gene>
    <name evidence="1" type="ORF">GCM10007157_35280</name>
</gene>
<keyword evidence="2" id="KW-1185">Reference proteome</keyword>
<evidence type="ECO:0000313" key="2">
    <source>
        <dbReference type="Proteomes" id="UP000623776"/>
    </source>
</evidence>
<sequence length="338" mass="37715">MNILFVGGSNLVIKQGISTLIPECLRNSGISVDNVYNIAVGATPCLFGLENLTLFKKKQIDLVFIEYGINDLPLFANDRVLWEQAFTSLLTSLKSKYPSAHIVTILLGRQKERFWNNQQRMHNKMKTLSDRSGALVVDIDTLLKEKAVVAGGFEKFYLDESHYSSPGVTRYISEVVVSEYLLSQLVGFFDKKTSASSKDKKLNVYGLPGAVECYENSRFHKQTTVLEKNESVALYVKGAPVAISFISANDSCSLLLESEFGNKIINTKRKKATLGKFSFILKQIPLYGLIGKDVKSDQKTKVTLTALDKNSDKWDDAIMQRTYGMEPSGPESKCLFLS</sequence>
<dbReference type="GO" id="GO:0016788">
    <property type="term" value="F:hydrolase activity, acting on ester bonds"/>
    <property type="evidence" value="ECO:0007669"/>
    <property type="project" value="UniProtKB-ARBA"/>
</dbReference>
<name>A0A8H9IBU9_9GAMM</name>
<evidence type="ECO:0000313" key="1">
    <source>
        <dbReference type="EMBL" id="GGW41873.1"/>
    </source>
</evidence>
<dbReference type="AlphaFoldDB" id="A0A8H9IBU9"/>
<comment type="caution">
    <text evidence="1">The sequence shown here is derived from an EMBL/GenBank/DDBJ whole genome shotgun (WGS) entry which is preliminary data.</text>
</comment>